<dbReference type="SUPFAM" id="SSF81301">
    <property type="entry name" value="Nucleotidyltransferase"/>
    <property type="match status" value="1"/>
</dbReference>
<dbReference type="EMBL" id="CP046400">
    <property type="protein sequence ID" value="QGY41199.1"/>
    <property type="molecule type" value="Genomic_DNA"/>
</dbReference>
<sequence>MSVKKPQKKLIAKTVITAHANADFDALASMVAASKLYPGATLIFPGSQEKSLRNFFVQSTTYLFNFKAFKDIDPDRVELLVVCDTRQRSRIPHVQGVLNNPGLKVHLYDHHPDTDDDLDAEKSVVKDWGSTTTIVTDMVRSEGLALTGEEATLLGLGIYEDTGSFGFNTTTPKDFEVAGWLKSQGMDIEVIKDLLSHDMSAQQITYLGELLQNASNYDIHGVDIVITELSTDSFVPDFALLVHKLMDMEDIKVAFALGRMGDRIHVVARSKNPDVNVGRICSSMGGGGHGVAASATVKDKTLAEVRDDLFALLYSEINPQIVVDTLMSRPPVVMEDDKTLADAVELMTRYGLKDVPVVERGTLHCVGLMGQVTAEKAVSHGLGAMGVSEYMSRSFDSVEEKTDLYRVMEIILGNRQRMLPVVDNGEITGVITRTDLLNMLIEEPARIPDSLLPDRRRERNISSMVTNRLPQDMLDLLKAAGDLGSELGWEVYAVGGFVRDILLGRPNLDLDLVVEGDGIAFAKELAKRLGGRVKAHNKFKTAVVILDDERRVDVATARLEYYEYPAALPTVELSSIKMDLYRRDFTINALALRLNPGRFGQLVDFFGAERDIRNRTIRVLHSLSFVEDPTRILRAIRFERRFGFQIGGQTMRLVKNALSLELFSKLSGTRVMHELQWIMNEEDPLACLNRMQELGIMEAIHPLLELNRDRVQVLIELVKVHNWYKLLYLEPKAVPWKVYMLGLTMGIKRDQLSQVTGRLHFTAREEREFFQLRDMIADALMKLMGWREGRSRLSRLYAILHPMPVEGIIFLMARSRKEHIKKNISQYLARLRYLEIEVGGNDLRELGIKPGPVYTIILDKLMAAKIDGKAETREAQLTLARQLYRDLGDGDEVIGRP</sequence>
<evidence type="ECO:0000256" key="4">
    <source>
        <dbReference type="ARBA" id="ARBA00022679"/>
    </source>
</evidence>
<keyword evidence="4 12" id="KW-0808">Transferase</keyword>
<keyword evidence="15" id="KW-1185">Reference proteome</keyword>
<keyword evidence="10 12" id="KW-0694">RNA-binding</keyword>
<evidence type="ECO:0000256" key="9">
    <source>
        <dbReference type="ARBA" id="ARBA00022842"/>
    </source>
</evidence>
<evidence type="ECO:0000256" key="12">
    <source>
        <dbReference type="RuleBase" id="RU003953"/>
    </source>
</evidence>
<gene>
    <name evidence="14" type="ORF">GM415_14030</name>
</gene>
<evidence type="ECO:0000256" key="7">
    <source>
        <dbReference type="ARBA" id="ARBA00022723"/>
    </source>
</evidence>
<keyword evidence="11" id="KW-0129">CBS domain</keyword>
<dbReference type="InterPro" id="IPR002646">
    <property type="entry name" value="PolA_pol_head_dom"/>
</dbReference>
<evidence type="ECO:0000256" key="5">
    <source>
        <dbReference type="ARBA" id="ARBA00022694"/>
    </source>
</evidence>
<keyword evidence="7" id="KW-0479">Metal-binding</keyword>
<evidence type="ECO:0000313" key="14">
    <source>
        <dbReference type="EMBL" id="QGY41199.1"/>
    </source>
</evidence>
<dbReference type="Gene3D" id="3.30.460.10">
    <property type="entry name" value="Beta Polymerase, domain 2"/>
    <property type="match status" value="1"/>
</dbReference>
<dbReference type="AlphaFoldDB" id="A0A6I6JJ86"/>
<dbReference type="SUPFAM" id="SSF64182">
    <property type="entry name" value="DHH phosphoesterases"/>
    <property type="match status" value="1"/>
</dbReference>
<dbReference type="GO" id="GO:0046872">
    <property type="term" value="F:metal ion binding"/>
    <property type="evidence" value="ECO:0007669"/>
    <property type="project" value="UniProtKB-KW"/>
</dbReference>
<name>A0A6I6JJ86_9BACT</name>
<organism evidence="14 15">
    <name type="scientific">Pseudodesulfovibrio cashew</name>
    <dbReference type="NCBI Taxonomy" id="2678688"/>
    <lineage>
        <taxon>Bacteria</taxon>
        <taxon>Pseudomonadati</taxon>
        <taxon>Thermodesulfobacteriota</taxon>
        <taxon>Desulfovibrionia</taxon>
        <taxon>Desulfovibrionales</taxon>
        <taxon>Desulfovibrionaceae</taxon>
    </lineage>
</organism>
<dbReference type="Pfam" id="PF02272">
    <property type="entry name" value="DHHA1"/>
    <property type="match status" value="1"/>
</dbReference>
<evidence type="ECO:0000256" key="1">
    <source>
        <dbReference type="ARBA" id="ARBA00001946"/>
    </source>
</evidence>
<evidence type="ECO:0000259" key="13">
    <source>
        <dbReference type="PROSITE" id="PS51371"/>
    </source>
</evidence>
<dbReference type="GO" id="GO:0016779">
    <property type="term" value="F:nucleotidyltransferase activity"/>
    <property type="evidence" value="ECO:0007669"/>
    <property type="project" value="UniProtKB-KW"/>
</dbReference>
<evidence type="ECO:0000256" key="6">
    <source>
        <dbReference type="ARBA" id="ARBA00022695"/>
    </source>
</evidence>
<comment type="similarity">
    <text evidence="2 12">Belongs to the tRNA nucleotidyltransferase/poly(A) polymerase family.</text>
</comment>
<dbReference type="InterPro" id="IPR003156">
    <property type="entry name" value="DHHA1_dom"/>
</dbReference>
<dbReference type="Pfam" id="PF01368">
    <property type="entry name" value="DHH"/>
    <property type="match status" value="1"/>
</dbReference>
<proteinExistence type="inferred from homology"/>
<dbReference type="SMART" id="SM00116">
    <property type="entry name" value="CBS"/>
    <property type="match status" value="2"/>
</dbReference>
<dbReference type="GO" id="GO:0008033">
    <property type="term" value="P:tRNA processing"/>
    <property type="evidence" value="ECO:0007669"/>
    <property type="project" value="UniProtKB-KW"/>
</dbReference>
<keyword evidence="9" id="KW-0460">Magnesium</keyword>
<evidence type="ECO:0000256" key="2">
    <source>
        <dbReference type="ARBA" id="ARBA00007265"/>
    </source>
</evidence>
<keyword evidence="8" id="KW-0547">Nucleotide-binding</keyword>
<dbReference type="GO" id="GO:0000049">
    <property type="term" value="F:tRNA binding"/>
    <property type="evidence" value="ECO:0007669"/>
    <property type="project" value="UniProtKB-KW"/>
</dbReference>
<evidence type="ECO:0000256" key="3">
    <source>
        <dbReference type="ARBA" id="ARBA00022555"/>
    </source>
</evidence>
<dbReference type="InterPro" id="IPR043519">
    <property type="entry name" value="NT_sf"/>
</dbReference>
<accession>A0A6I6JJ86</accession>
<dbReference type="KEGG" id="psel:GM415_14030"/>
<keyword evidence="3" id="KW-0820">tRNA-binding</keyword>
<evidence type="ECO:0000256" key="10">
    <source>
        <dbReference type="ARBA" id="ARBA00022884"/>
    </source>
</evidence>
<dbReference type="SUPFAM" id="SSF54631">
    <property type="entry name" value="CBS-domain pair"/>
    <property type="match status" value="1"/>
</dbReference>
<dbReference type="InterPro" id="IPR046342">
    <property type="entry name" value="CBS_dom_sf"/>
</dbReference>
<dbReference type="PANTHER" id="PTHR47788">
    <property type="entry name" value="POLYA POLYMERASE"/>
    <property type="match status" value="1"/>
</dbReference>
<dbReference type="GO" id="GO:0000166">
    <property type="term" value="F:nucleotide binding"/>
    <property type="evidence" value="ECO:0007669"/>
    <property type="project" value="UniProtKB-KW"/>
</dbReference>
<feature type="domain" description="CBS" evidence="13">
    <location>
        <begin position="327"/>
        <end position="385"/>
    </location>
</feature>
<dbReference type="InterPro" id="IPR032828">
    <property type="entry name" value="PolyA_RNA-bd"/>
</dbReference>
<reference evidence="14 15" key="1">
    <citation type="submission" date="2019-11" db="EMBL/GenBank/DDBJ databases">
        <authorList>
            <person name="Zheng R.K."/>
            <person name="Sun C.M."/>
        </authorList>
    </citation>
    <scope>NUCLEOTIDE SEQUENCE [LARGE SCALE GENOMIC DNA]</scope>
    <source>
        <strain evidence="14 15">SRB007</strain>
    </source>
</reference>
<comment type="cofactor">
    <cofactor evidence="1">
        <name>Mg(2+)</name>
        <dbReference type="ChEBI" id="CHEBI:18420"/>
    </cofactor>
</comment>
<dbReference type="InterPro" id="IPR000644">
    <property type="entry name" value="CBS_dom"/>
</dbReference>
<evidence type="ECO:0000256" key="8">
    <source>
        <dbReference type="ARBA" id="ARBA00022741"/>
    </source>
</evidence>
<dbReference type="Pfam" id="PF12627">
    <property type="entry name" value="PolyA_pol_RNAbd"/>
    <property type="match status" value="1"/>
</dbReference>
<dbReference type="RefSeq" id="WP_158949228.1">
    <property type="nucleotide sequence ID" value="NZ_CP046400.1"/>
</dbReference>
<dbReference type="InterPro" id="IPR052390">
    <property type="entry name" value="tRNA_nt/polyA_polymerase"/>
</dbReference>
<protein>
    <submittedName>
        <fullName evidence="14">CBS domain-containing protein</fullName>
    </submittedName>
</protein>
<feature type="domain" description="CBS" evidence="13">
    <location>
        <begin position="391"/>
        <end position="450"/>
    </location>
</feature>
<dbReference type="CDD" id="cd05398">
    <property type="entry name" value="NT_ClassII-CCAase"/>
    <property type="match status" value="1"/>
</dbReference>
<dbReference type="PANTHER" id="PTHR47788:SF1">
    <property type="entry name" value="A-ADDING TRNA NUCLEOTIDYLTRANSFERASE"/>
    <property type="match status" value="1"/>
</dbReference>
<keyword evidence="5" id="KW-0819">tRNA processing</keyword>
<dbReference type="Gene3D" id="3.10.310.30">
    <property type="match status" value="1"/>
</dbReference>
<dbReference type="SUPFAM" id="SSF81891">
    <property type="entry name" value="Poly A polymerase C-terminal region-like"/>
    <property type="match status" value="1"/>
</dbReference>
<dbReference type="Gene3D" id="3.10.580.10">
    <property type="entry name" value="CBS-domain"/>
    <property type="match status" value="1"/>
</dbReference>
<dbReference type="Gene3D" id="3.90.1640.10">
    <property type="entry name" value="inorganic pyrophosphatase (n-terminal core)"/>
    <property type="match status" value="1"/>
</dbReference>
<keyword evidence="6" id="KW-0548">Nucleotidyltransferase</keyword>
<dbReference type="Gene3D" id="1.10.3090.10">
    <property type="entry name" value="cca-adding enzyme, domain 2"/>
    <property type="match status" value="1"/>
</dbReference>
<dbReference type="PROSITE" id="PS51371">
    <property type="entry name" value="CBS"/>
    <property type="match status" value="2"/>
</dbReference>
<dbReference type="InterPro" id="IPR001667">
    <property type="entry name" value="DDH_dom"/>
</dbReference>
<dbReference type="Proteomes" id="UP000428328">
    <property type="component" value="Chromosome"/>
</dbReference>
<dbReference type="Pfam" id="PF01743">
    <property type="entry name" value="PolyA_pol"/>
    <property type="match status" value="1"/>
</dbReference>
<evidence type="ECO:0000313" key="15">
    <source>
        <dbReference type="Proteomes" id="UP000428328"/>
    </source>
</evidence>
<dbReference type="InterPro" id="IPR038763">
    <property type="entry name" value="DHH_sf"/>
</dbReference>
<evidence type="ECO:0000256" key="11">
    <source>
        <dbReference type="PROSITE-ProRule" id="PRU00703"/>
    </source>
</evidence>
<dbReference type="Pfam" id="PF00571">
    <property type="entry name" value="CBS"/>
    <property type="match status" value="2"/>
</dbReference>